<dbReference type="Proteomes" id="UP001152523">
    <property type="component" value="Unassembled WGS sequence"/>
</dbReference>
<evidence type="ECO:0000313" key="3">
    <source>
        <dbReference type="EMBL" id="CAH9105520.1"/>
    </source>
</evidence>
<comment type="caution">
    <text evidence="3">The sequence shown here is derived from an EMBL/GenBank/DDBJ whole genome shotgun (WGS) entry which is preliminary data.</text>
</comment>
<gene>
    <name evidence="3" type="ORF">CEPIT_LOCUS17246</name>
</gene>
<keyword evidence="4" id="KW-1185">Reference proteome</keyword>
<keyword evidence="2" id="KW-0732">Signal</keyword>
<proteinExistence type="predicted"/>
<accession>A0AAV0DSB5</accession>
<name>A0AAV0DSB5_9ASTE</name>
<organism evidence="3 4">
    <name type="scientific">Cuscuta epithymum</name>
    <dbReference type="NCBI Taxonomy" id="186058"/>
    <lineage>
        <taxon>Eukaryota</taxon>
        <taxon>Viridiplantae</taxon>
        <taxon>Streptophyta</taxon>
        <taxon>Embryophyta</taxon>
        <taxon>Tracheophyta</taxon>
        <taxon>Spermatophyta</taxon>
        <taxon>Magnoliopsida</taxon>
        <taxon>eudicotyledons</taxon>
        <taxon>Gunneridae</taxon>
        <taxon>Pentapetalae</taxon>
        <taxon>asterids</taxon>
        <taxon>lamiids</taxon>
        <taxon>Solanales</taxon>
        <taxon>Convolvulaceae</taxon>
        <taxon>Cuscuteae</taxon>
        <taxon>Cuscuta</taxon>
        <taxon>Cuscuta subgen. Cuscuta</taxon>
    </lineage>
</organism>
<reference evidence="3" key="1">
    <citation type="submission" date="2022-07" db="EMBL/GenBank/DDBJ databases">
        <authorList>
            <person name="Macas J."/>
            <person name="Novak P."/>
            <person name="Neumann P."/>
        </authorList>
    </citation>
    <scope>NUCLEOTIDE SEQUENCE</scope>
</reference>
<dbReference type="AlphaFoldDB" id="A0AAV0DSB5"/>
<dbReference type="EMBL" id="CAMAPF010000131">
    <property type="protein sequence ID" value="CAH9105520.1"/>
    <property type="molecule type" value="Genomic_DNA"/>
</dbReference>
<feature type="compositionally biased region" description="Low complexity" evidence="1">
    <location>
        <begin position="47"/>
        <end position="57"/>
    </location>
</feature>
<evidence type="ECO:0000256" key="1">
    <source>
        <dbReference type="SAM" id="MobiDB-lite"/>
    </source>
</evidence>
<sequence length="104" mass="10607">MATEKAATLSKMAAGIILLLLAVLCTGTIGEAAISGSQELTTVATTTVKTPPATAASTGGGGDEGRSVLSRRWLQEQGSGRCTFRCMITCQCLSCDCPETPIAP</sequence>
<protein>
    <submittedName>
        <fullName evidence="3">Uncharacterized protein</fullName>
    </submittedName>
</protein>
<evidence type="ECO:0000256" key="2">
    <source>
        <dbReference type="SAM" id="SignalP"/>
    </source>
</evidence>
<feature type="region of interest" description="Disordered" evidence="1">
    <location>
        <begin position="47"/>
        <end position="67"/>
    </location>
</feature>
<evidence type="ECO:0000313" key="4">
    <source>
        <dbReference type="Proteomes" id="UP001152523"/>
    </source>
</evidence>
<feature type="chain" id="PRO_5043751305" evidence="2">
    <location>
        <begin position="28"/>
        <end position="104"/>
    </location>
</feature>
<feature type="signal peptide" evidence="2">
    <location>
        <begin position="1"/>
        <end position="27"/>
    </location>
</feature>